<dbReference type="EMBL" id="LGIA01000026">
    <property type="protein sequence ID" value="KOH46475.1"/>
    <property type="molecule type" value="Genomic_DNA"/>
</dbReference>
<comment type="caution">
    <text evidence="2">The sequence shown here is derived from an EMBL/GenBank/DDBJ whole genome shotgun (WGS) entry which is preliminary data.</text>
</comment>
<dbReference type="InterPro" id="IPR041854">
    <property type="entry name" value="BFD-like_2Fe2S-bd_dom_sf"/>
</dbReference>
<evidence type="ECO:0000259" key="1">
    <source>
        <dbReference type="Pfam" id="PF04324"/>
    </source>
</evidence>
<dbReference type="InterPro" id="IPR007419">
    <property type="entry name" value="BFD-like_2Fe2S-bd_dom"/>
</dbReference>
<evidence type="ECO:0000313" key="2">
    <source>
        <dbReference type="EMBL" id="KOH46475.1"/>
    </source>
</evidence>
<name>A0A0L8VDB4_9BACT</name>
<dbReference type="Proteomes" id="UP000036958">
    <property type="component" value="Unassembled WGS sequence"/>
</dbReference>
<gene>
    <name evidence="2" type="ORF">NC99_07250</name>
</gene>
<evidence type="ECO:0000313" key="3">
    <source>
        <dbReference type="Proteomes" id="UP000036958"/>
    </source>
</evidence>
<feature type="domain" description="BFD-like [2Fe-2S]-binding" evidence="1">
    <location>
        <begin position="2"/>
        <end position="44"/>
    </location>
</feature>
<dbReference type="Gene3D" id="1.10.10.1100">
    <property type="entry name" value="BFD-like [2Fe-2S]-binding domain"/>
    <property type="match status" value="1"/>
</dbReference>
<protein>
    <recommendedName>
        <fullName evidence="1">BFD-like [2Fe-2S]-binding domain-containing protein</fullName>
    </recommendedName>
</protein>
<reference evidence="3" key="1">
    <citation type="submission" date="2015-07" db="EMBL/GenBank/DDBJ databases">
        <title>Genome sequencing of Sunxiuqinia dokdonensis strain SK.</title>
        <authorList>
            <person name="Ahn S."/>
            <person name="Kim B.-C."/>
        </authorList>
    </citation>
    <scope>NUCLEOTIDE SEQUENCE [LARGE SCALE GENOMIC DNA]</scope>
    <source>
        <strain evidence="3">SK</strain>
    </source>
</reference>
<keyword evidence="3" id="KW-1185">Reference proteome</keyword>
<proteinExistence type="predicted"/>
<sequence>MVSEKEIIAALKKGATSAEDIQYATRAGTSCGKCLMTVDQIIEEYELNAAIDPQRKLDL</sequence>
<dbReference type="Pfam" id="PF04324">
    <property type="entry name" value="Fer2_BFD"/>
    <property type="match status" value="1"/>
</dbReference>
<accession>A0A0L8VDB4</accession>
<dbReference type="STRING" id="1409788.NC99_07250"/>
<dbReference type="AlphaFoldDB" id="A0A0L8VDB4"/>
<organism evidence="2 3">
    <name type="scientific">Sunxiuqinia dokdonensis</name>
    <dbReference type="NCBI Taxonomy" id="1409788"/>
    <lineage>
        <taxon>Bacteria</taxon>
        <taxon>Pseudomonadati</taxon>
        <taxon>Bacteroidota</taxon>
        <taxon>Bacteroidia</taxon>
        <taxon>Marinilabiliales</taxon>
        <taxon>Prolixibacteraceae</taxon>
        <taxon>Sunxiuqinia</taxon>
    </lineage>
</organism>